<comment type="function">
    <text evidence="7">Component of the eukaryotic translation initiation factor 3 (eIF-3) complex, which is involved in protein synthesis of a specialized repertoire of mRNAs and, together with other initiation factors, stimulates binding of mRNA and methionyl-tRNAi to the 40S ribosome. The eIF-3 complex specifically targets and initiates translation of a subset of mRNAs involved in cell proliferation.</text>
</comment>
<gene>
    <name evidence="7" type="primary">TIF34</name>
    <name evidence="9" type="ORF">QBC33DRAFT_284570</name>
</gene>
<evidence type="ECO:0000256" key="4">
    <source>
        <dbReference type="ARBA" id="ARBA00022737"/>
    </source>
</evidence>
<dbReference type="Proteomes" id="UP001244011">
    <property type="component" value="Unassembled WGS sequence"/>
</dbReference>
<evidence type="ECO:0000256" key="3">
    <source>
        <dbReference type="ARBA" id="ARBA00022574"/>
    </source>
</evidence>
<dbReference type="GO" id="GO:0003723">
    <property type="term" value="F:RNA binding"/>
    <property type="evidence" value="ECO:0007669"/>
    <property type="project" value="TreeGrafter"/>
</dbReference>
<dbReference type="Gene3D" id="2.130.10.10">
    <property type="entry name" value="YVTN repeat-like/Quinoprotein amine dehydrogenase"/>
    <property type="match status" value="1"/>
</dbReference>
<dbReference type="PANTHER" id="PTHR19877">
    <property type="entry name" value="EUKARYOTIC TRANSLATION INITIATION FACTOR 3 SUBUNIT I"/>
    <property type="match status" value="1"/>
</dbReference>
<comment type="caution">
    <text evidence="9">The sequence shown here is derived from an EMBL/GenBank/DDBJ whole genome shotgun (WGS) entry which is preliminary data.</text>
</comment>
<dbReference type="FunFam" id="2.130.10.10:FF:000127">
    <property type="entry name" value="Eukaryotic translation initiation factor 3 subunit I"/>
    <property type="match status" value="1"/>
</dbReference>
<dbReference type="GO" id="GO:0033290">
    <property type="term" value="C:eukaryotic 48S preinitiation complex"/>
    <property type="evidence" value="ECO:0007669"/>
    <property type="project" value="UniProtKB-UniRule"/>
</dbReference>
<evidence type="ECO:0000256" key="8">
    <source>
        <dbReference type="PROSITE-ProRule" id="PRU00221"/>
    </source>
</evidence>
<comment type="similarity">
    <text evidence="6">Belongs to the WD repeat STRAP family.</text>
</comment>
<comment type="subcellular location">
    <subcellularLocation>
        <location evidence="7">Cytoplasm</location>
    </subcellularLocation>
</comment>
<dbReference type="InterPro" id="IPR001680">
    <property type="entry name" value="WD40_rpt"/>
</dbReference>
<dbReference type="InterPro" id="IPR036322">
    <property type="entry name" value="WD40_repeat_dom_sf"/>
</dbReference>
<dbReference type="PROSITE" id="PS00678">
    <property type="entry name" value="WD_REPEATS_1"/>
    <property type="match status" value="1"/>
</dbReference>
<accession>A0AAJ0BQH3</accession>
<dbReference type="InterPro" id="IPR019775">
    <property type="entry name" value="WD40_repeat_CS"/>
</dbReference>
<dbReference type="PROSITE" id="PS50294">
    <property type="entry name" value="WD_REPEATS_REGION"/>
    <property type="match status" value="2"/>
</dbReference>
<dbReference type="SMART" id="SM00320">
    <property type="entry name" value="WD40"/>
    <property type="match status" value="6"/>
</dbReference>
<name>A0AAJ0BQH3_9PEZI</name>
<keyword evidence="10" id="KW-1185">Reference proteome</keyword>
<dbReference type="HAMAP" id="MF_03008">
    <property type="entry name" value="eIF3i"/>
    <property type="match status" value="1"/>
</dbReference>
<sequence length="338" mass="37701">MRPILLSGHERALTQIKYNRDGDLIFSTAKDQHICVWFAHNGERLGTYHGHQGAIWTVDVDPTSTIIASGSADNTIRLWDIKSGKCLKTWEFPTAVKRVEFNEDGTKLLGVTEKRMGHLGTIVVLDVVIDVEAEQSDEKAITIVCDESKATVAGWSYLSKYIIAGHEDGSVSQYDAKTGDLLINIPIHELNMAITDLQWGQDRTYFITACKDKSAKLISARDLEVLKTYVSDTSLNSATITPKKDFVILGGGQAAMDVTRTSARQGKFEARFYHKIFEDEIGRVRGHFGPLNTVAADPTGKGYASGGEDGYVRLHQFDKAYFDFTYEVERERQNRLAQ</sequence>
<comment type="similarity">
    <text evidence="7">Belongs to the eIF-3 subunit I family.</text>
</comment>
<dbReference type="GO" id="GO:0016282">
    <property type="term" value="C:eukaryotic 43S preinitiation complex"/>
    <property type="evidence" value="ECO:0007669"/>
    <property type="project" value="UniProtKB-UniRule"/>
</dbReference>
<evidence type="ECO:0000256" key="1">
    <source>
        <dbReference type="ARBA" id="ARBA00022490"/>
    </source>
</evidence>
<dbReference type="GO" id="GO:0003743">
    <property type="term" value="F:translation initiation factor activity"/>
    <property type="evidence" value="ECO:0007669"/>
    <property type="project" value="UniProtKB-UniRule"/>
</dbReference>
<comment type="subunit">
    <text evidence="7">Component of the eukaryotic translation initiation factor 3 (eIF-3) complex.</text>
</comment>
<feature type="repeat" description="WD" evidence="8">
    <location>
        <begin position="6"/>
        <end position="47"/>
    </location>
</feature>
<proteinExistence type="inferred from homology"/>
<feature type="repeat" description="WD" evidence="8">
    <location>
        <begin position="48"/>
        <end position="89"/>
    </location>
</feature>
<evidence type="ECO:0000256" key="5">
    <source>
        <dbReference type="ARBA" id="ARBA00022917"/>
    </source>
</evidence>
<dbReference type="GO" id="GO:0001732">
    <property type="term" value="P:formation of cytoplasmic translation initiation complex"/>
    <property type="evidence" value="ECO:0007669"/>
    <property type="project" value="UniProtKB-UniRule"/>
</dbReference>
<evidence type="ECO:0000313" key="9">
    <source>
        <dbReference type="EMBL" id="KAK1762391.1"/>
    </source>
</evidence>
<keyword evidence="1 7" id="KW-0963">Cytoplasm</keyword>
<dbReference type="EMBL" id="MU839038">
    <property type="protein sequence ID" value="KAK1762391.1"/>
    <property type="molecule type" value="Genomic_DNA"/>
</dbReference>
<dbReference type="AlphaFoldDB" id="A0AAJ0BQH3"/>
<organism evidence="9 10">
    <name type="scientific">Phialemonium atrogriseum</name>
    <dbReference type="NCBI Taxonomy" id="1093897"/>
    <lineage>
        <taxon>Eukaryota</taxon>
        <taxon>Fungi</taxon>
        <taxon>Dikarya</taxon>
        <taxon>Ascomycota</taxon>
        <taxon>Pezizomycotina</taxon>
        <taxon>Sordariomycetes</taxon>
        <taxon>Sordariomycetidae</taxon>
        <taxon>Cephalothecales</taxon>
        <taxon>Cephalothecaceae</taxon>
        <taxon>Phialemonium</taxon>
    </lineage>
</organism>
<dbReference type="InterPro" id="IPR015943">
    <property type="entry name" value="WD40/YVTN_repeat-like_dom_sf"/>
</dbReference>
<keyword evidence="4" id="KW-0677">Repeat</keyword>
<evidence type="ECO:0000256" key="7">
    <source>
        <dbReference type="HAMAP-Rule" id="MF_03008"/>
    </source>
</evidence>
<keyword evidence="5 7" id="KW-0648">Protein biosynthesis</keyword>
<dbReference type="SUPFAM" id="SSF50978">
    <property type="entry name" value="WD40 repeat-like"/>
    <property type="match status" value="1"/>
</dbReference>
<reference evidence="9" key="1">
    <citation type="submission" date="2023-06" db="EMBL/GenBank/DDBJ databases">
        <title>Genome-scale phylogeny and comparative genomics of the fungal order Sordariales.</title>
        <authorList>
            <consortium name="Lawrence Berkeley National Laboratory"/>
            <person name="Hensen N."/>
            <person name="Bonometti L."/>
            <person name="Westerberg I."/>
            <person name="Brannstrom I.O."/>
            <person name="Guillou S."/>
            <person name="Cros-Aarteil S."/>
            <person name="Calhoun S."/>
            <person name="Haridas S."/>
            <person name="Kuo A."/>
            <person name="Mondo S."/>
            <person name="Pangilinan J."/>
            <person name="Riley R."/>
            <person name="Labutti K."/>
            <person name="Andreopoulos B."/>
            <person name="Lipzen A."/>
            <person name="Chen C."/>
            <person name="Yanf M."/>
            <person name="Daum C."/>
            <person name="Ng V."/>
            <person name="Clum A."/>
            <person name="Steindorff A."/>
            <person name="Ohm R."/>
            <person name="Martin F."/>
            <person name="Silar P."/>
            <person name="Natvig D."/>
            <person name="Lalanne C."/>
            <person name="Gautier V."/>
            <person name="Ament-Velasquez S.L."/>
            <person name="Kruys A."/>
            <person name="Hutchinson M.I."/>
            <person name="Powell A.J."/>
            <person name="Barry K."/>
            <person name="Miller A.N."/>
            <person name="Grigoriev I.V."/>
            <person name="Debuchy R."/>
            <person name="Gladieux P."/>
            <person name="Thoren M.H."/>
            <person name="Johannesson H."/>
        </authorList>
    </citation>
    <scope>NUCLEOTIDE SEQUENCE</scope>
    <source>
        <strain evidence="9">8032-3</strain>
    </source>
</reference>
<evidence type="ECO:0000256" key="6">
    <source>
        <dbReference type="ARBA" id="ARBA00038394"/>
    </source>
</evidence>
<evidence type="ECO:0000313" key="10">
    <source>
        <dbReference type="Proteomes" id="UP001244011"/>
    </source>
</evidence>
<dbReference type="InterPro" id="IPR027525">
    <property type="entry name" value="eIF3i"/>
</dbReference>
<dbReference type="GO" id="GO:0071541">
    <property type="term" value="C:eukaryotic translation initiation factor 3 complex, eIF3m"/>
    <property type="evidence" value="ECO:0007669"/>
    <property type="project" value="TreeGrafter"/>
</dbReference>
<dbReference type="PANTHER" id="PTHR19877:SF1">
    <property type="entry name" value="EUKARYOTIC TRANSLATION INITIATION FACTOR 3 SUBUNIT I"/>
    <property type="match status" value="1"/>
</dbReference>
<evidence type="ECO:0000256" key="2">
    <source>
        <dbReference type="ARBA" id="ARBA00022540"/>
    </source>
</evidence>
<dbReference type="PROSITE" id="PS50082">
    <property type="entry name" value="WD_REPEATS_2"/>
    <property type="match status" value="2"/>
</dbReference>
<protein>
    <recommendedName>
        <fullName evidence="7">Eukaryotic translation initiation factor 3 subunit I</fullName>
        <shortName evidence="7">eIF3i</shortName>
    </recommendedName>
    <alternativeName>
        <fullName evidence="7">Eukaryotic translation initiation factor 3 39 kDa subunit homolog</fullName>
        <shortName evidence="7">eIF-3 39 kDa subunit homolog</shortName>
    </alternativeName>
</protein>
<keyword evidence="2 7" id="KW-0396">Initiation factor</keyword>
<keyword evidence="3 8" id="KW-0853">WD repeat</keyword>
<dbReference type="Pfam" id="PF24805">
    <property type="entry name" value="EIF3I"/>
    <property type="match status" value="1"/>
</dbReference>